<proteinExistence type="predicted"/>
<dbReference type="EMBL" id="HAGQ01000002">
    <property type="protein sequence ID" value="SMD30075.1"/>
    <property type="molecule type" value="Transcribed_RNA"/>
</dbReference>
<organism evidence="3">
    <name type="scientific">Liphistius malayanus</name>
    <dbReference type="NCBI Taxonomy" id="1203467"/>
    <lineage>
        <taxon>Eukaryota</taxon>
        <taxon>Metazoa</taxon>
        <taxon>Ecdysozoa</taxon>
        <taxon>Arthropoda</taxon>
        <taxon>Chelicerata</taxon>
        <taxon>Arachnida</taxon>
        <taxon>Araneae</taxon>
        <taxon>Mesothelae</taxon>
        <taxon>Liphistiidae</taxon>
        <taxon>Liphistius</taxon>
    </lineage>
</organism>
<accession>A0A482ZBB6</accession>
<keyword evidence="1" id="KW-0812">Transmembrane</keyword>
<keyword evidence="1" id="KW-0472">Membrane</keyword>
<keyword evidence="2" id="KW-0732">Signal</keyword>
<evidence type="ECO:0000256" key="1">
    <source>
        <dbReference type="SAM" id="Phobius"/>
    </source>
</evidence>
<evidence type="ECO:0000256" key="2">
    <source>
        <dbReference type="SAM" id="SignalP"/>
    </source>
</evidence>
<keyword evidence="1" id="KW-1133">Transmembrane helix</keyword>
<reference evidence="3" key="1">
    <citation type="submission" date="2017-03" db="EMBL/GenBank/DDBJ databases">
        <authorList>
            <person name="QRISCLOUD D."/>
        </authorList>
    </citation>
    <scope>NUCLEOTIDE SEQUENCE</scope>
</reference>
<reference evidence="3" key="2">
    <citation type="submission" date="2019-04" db="EMBL/GenBank/DDBJ databases">
        <title>Unravelling the molecular evolution of spider venoms.</title>
        <authorList>
            <person name="Pineda S."/>
        </authorList>
    </citation>
    <scope>NUCLEOTIDE SEQUENCE</scope>
</reference>
<name>A0A482ZBB6_9ARAC</name>
<protein>
    <submittedName>
        <fullName evidence="3">U12-Liphistoxin-Lm1a_1</fullName>
    </submittedName>
</protein>
<feature type="signal peptide" evidence="2">
    <location>
        <begin position="1"/>
        <end position="22"/>
    </location>
</feature>
<sequence length="106" mass="12145">MSGFLLFGALEMVLCAWRFCSSSCVEVLKGFFLCGDFEGVLFLRRFCRGSLCLEVLYFFLCGGFEGFLFLAGFIGVLCCWRFHRVSFLLKVFAGFLSEWRLCTDSF</sequence>
<feature type="chain" id="PRO_5019870555" evidence="2">
    <location>
        <begin position="23"/>
        <end position="106"/>
    </location>
</feature>
<feature type="transmembrane region" description="Helical" evidence="1">
    <location>
        <begin position="55"/>
        <end position="80"/>
    </location>
</feature>
<evidence type="ECO:0000313" key="3">
    <source>
        <dbReference type="EMBL" id="SMD30075.1"/>
    </source>
</evidence>
<dbReference type="AlphaFoldDB" id="A0A482ZBB6"/>